<feature type="transmembrane region" description="Helical" evidence="2">
    <location>
        <begin position="213"/>
        <end position="232"/>
    </location>
</feature>
<evidence type="ECO:0000256" key="1">
    <source>
        <dbReference type="SAM" id="MobiDB-lite"/>
    </source>
</evidence>
<gene>
    <name evidence="3" type="ORF">HK103_004288</name>
</gene>
<feature type="region of interest" description="Disordered" evidence="1">
    <location>
        <begin position="264"/>
        <end position="284"/>
    </location>
</feature>
<feature type="transmembrane region" description="Helical" evidence="2">
    <location>
        <begin position="92"/>
        <end position="114"/>
    </location>
</feature>
<feature type="transmembrane region" description="Helical" evidence="2">
    <location>
        <begin position="64"/>
        <end position="86"/>
    </location>
</feature>
<sequence>MPFSLLHAVTGKLANTHLYKRTSLFTTDDTAYDRLGEFLLVLTLAMDLLTLVTTSSRSNRYKALGLFVLDNTYYFFVMLIHFNFLSQDWDNFLGLVAAVCGWIGATLLSYYEFVQFSAIMKAVSPRFTLVADGTRILITIGVFVSGVLLVLDFSSAYVTLPAAFSDLTLVNLVQCIICIPRLFSTFWILYAVNDIAKITDGVVRKLGKNYVKISGIQIVNGLVGLMLLVPALQQDDRFVSLVGSIVEILLYYSVAHMLSADLTSGSESRGDEYATSNKYTRSYV</sequence>
<evidence type="ECO:0000313" key="4">
    <source>
        <dbReference type="Proteomes" id="UP001210925"/>
    </source>
</evidence>
<feature type="compositionally biased region" description="Polar residues" evidence="1">
    <location>
        <begin position="274"/>
        <end position="284"/>
    </location>
</feature>
<feature type="transmembrane region" description="Helical" evidence="2">
    <location>
        <begin position="135"/>
        <end position="157"/>
    </location>
</feature>
<reference evidence="3" key="1">
    <citation type="submission" date="2020-05" db="EMBL/GenBank/DDBJ databases">
        <title>Phylogenomic resolution of chytrid fungi.</title>
        <authorList>
            <person name="Stajich J.E."/>
            <person name="Amses K."/>
            <person name="Simmons R."/>
            <person name="Seto K."/>
            <person name="Myers J."/>
            <person name="Bonds A."/>
            <person name="Quandt C.A."/>
            <person name="Barry K."/>
            <person name="Liu P."/>
            <person name="Grigoriev I."/>
            <person name="Longcore J.E."/>
            <person name="James T.Y."/>
        </authorList>
    </citation>
    <scope>NUCLEOTIDE SEQUENCE</scope>
    <source>
        <strain evidence="3">PLAUS21</strain>
    </source>
</reference>
<organism evidence="3 4">
    <name type="scientific">Boothiomyces macroporosus</name>
    <dbReference type="NCBI Taxonomy" id="261099"/>
    <lineage>
        <taxon>Eukaryota</taxon>
        <taxon>Fungi</taxon>
        <taxon>Fungi incertae sedis</taxon>
        <taxon>Chytridiomycota</taxon>
        <taxon>Chytridiomycota incertae sedis</taxon>
        <taxon>Chytridiomycetes</taxon>
        <taxon>Rhizophydiales</taxon>
        <taxon>Terramycetaceae</taxon>
        <taxon>Boothiomyces</taxon>
    </lineage>
</organism>
<comment type="caution">
    <text evidence="3">The sequence shown here is derived from an EMBL/GenBank/DDBJ whole genome shotgun (WGS) entry which is preliminary data.</text>
</comment>
<protein>
    <submittedName>
        <fullName evidence="3">Uncharacterized protein</fullName>
    </submittedName>
</protein>
<dbReference type="EMBL" id="JADGKB010000034">
    <property type="protein sequence ID" value="KAJ3257820.1"/>
    <property type="molecule type" value="Genomic_DNA"/>
</dbReference>
<dbReference type="Proteomes" id="UP001210925">
    <property type="component" value="Unassembled WGS sequence"/>
</dbReference>
<proteinExistence type="predicted"/>
<dbReference type="AlphaFoldDB" id="A0AAD5UJU4"/>
<feature type="transmembrane region" description="Helical" evidence="2">
    <location>
        <begin position="35"/>
        <end position="52"/>
    </location>
</feature>
<feature type="transmembrane region" description="Helical" evidence="2">
    <location>
        <begin position="238"/>
        <end position="259"/>
    </location>
</feature>
<evidence type="ECO:0000256" key="2">
    <source>
        <dbReference type="SAM" id="Phobius"/>
    </source>
</evidence>
<feature type="transmembrane region" description="Helical" evidence="2">
    <location>
        <begin position="169"/>
        <end position="192"/>
    </location>
</feature>
<keyword evidence="2" id="KW-0472">Membrane</keyword>
<evidence type="ECO:0000313" key="3">
    <source>
        <dbReference type="EMBL" id="KAJ3257820.1"/>
    </source>
</evidence>
<keyword evidence="2" id="KW-0812">Transmembrane</keyword>
<name>A0AAD5UJU4_9FUNG</name>
<keyword evidence="2" id="KW-1133">Transmembrane helix</keyword>
<accession>A0AAD5UJU4</accession>
<keyword evidence="4" id="KW-1185">Reference proteome</keyword>